<dbReference type="PIRSF" id="PIRSF000535">
    <property type="entry name" value="1PFK/6PFK/LacC"/>
    <property type="match status" value="1"/>
</dbReference>
<dbReference type="PROSITE" id="PS00584">
    <property type="entry name" value="PFKB_KINASES_2"/>
    <property type="match status" value="1"/>
</dbReference>
<evidence type="ECO:0000259" key="7">
    <source>
        <dbReference type="Pfam" id="PF00294"/>
    </source>
</evidence>
<evidence type="ECO:0000256" key="6">
    <source>
        <dbReference type="PIRNR" id="PIRNR000535"/>
    </source>
</evidence>
<evidence type="ECO:0000313" key="9">
    <source>
        <dbReference type="Proteomes" id="UP000298358"/>
    </source>
</evidence>
<dbReference type="Gene3D" id="3.40.1190.20">
    <property type="match status" value="1"/>
</dbReference>
<comment type="caution">
    <text evidence="8">The sequence shown here is derived from an EMBL/GenBank/DDBJ whole genome shotgun (WGS) entry which is preliminary data.</text>
</comment>
<keyword evidence="5" id="KW-0067">ATP-binding</keyword>
<dbReference type="InterPro" id="IPR017583">
    <property type="entry name" value="Tagatose/fructose_Pkinase"/>
</dbReference>
<protein>
    <submittedName>
        <fullName evidence="8">1-phosphofructokinase family hexose kinase</fullName>
    </submittedName>
</protein>
<dbReference type="Proteomes" id="UP000298358">
    <property type="component" value="Unassembled WGS sequence"/>
</dbReference>
<evidence type="ECO:0000256" key="2">
    <source>
        <dbReference type="ARBA" id="ARBA00022679"/>
    </source>
</evidence>
<keyword evidence="3" id="KW-0547">Nucleotide-binding</keyword>
<feature type="domain" description="Carbohydrate kinase PfkB" evidence="7">
    <location>
        <begin position="7"/>
        <end position="311"/>
    </location>
</feature>
<dbReference type="Pfam" id="PF00294">
    <property type="entry name" value="PfkB"/>
    <property type="match status" value="1"/>
</dbReference>
<dbReference type="OrthoDB" id="9801219at2"/>
<dbReference type="GO" id="GO:0008443">
    <property type="term" value="F:phosphofructokinase activity"/>
    <property type="evidence" value="ECO:0007669"/>
    <property type="project" value="TreeGrafter"/>
</dbReference>
<dbReference type="GO" id="GO:0005524">
    <property type="term" value="F:ATP binding"/>
    <property type="evidence" value="ECO:0007669"/>
    <property type="project" value="UniProtKB-KW"/>
</dbReference>
<dbReference type="PANTHER" id="PTHR46566:SF5">
    <property type="entry name" value="1-PHOSPHOFRUCTOKINASE"/>
    <property type="match status" value="1"/>
</dbReference>
<dbReference type="NCBIfam" id="TIGR03168">
    <property type="entry name" value="1-PFK"/>
    <property type="match status" value="1"/>
</dbReference>
<dbReference type="InterPro" id="IPR029056">
    <property type="entry name" value="Ribokinase-like"/>
</dbReference>
<organism evidence="8 9">
    <name type="scientific">Microbacterium paludicola</name>
    <dbReference type="NCBI Taxonomy" id="300019"/>
    <lineage>
        <taxon>Bacteria</taxon>
        <taxon>Bacillati</taxon>
        <taxon>Actinomycetota</taxon>
        <taxon>Actinomycetes</taxon>
        <taxon>Micrococcales</taxon>
        <taxon>Microbacteriaceae</taxon>
        <taxon>Microbacterium</taxon>
    </lineage>
</organism>
<dbReference type="InterPro" id="IPR011611">
    <property type="entry name" value="PfkB_dom"/>
</dbReference>
<gene>
    <name evidence="8" type="ORF">E4U02_08890</name>
</gene>
<dbReference type="SUPFAM" id="SSF53613">
    <property type="entry name" value="Ribokinase-like"/>
    <property type="match status" value="1"/>
</dbReference>
<proteinExistence type="inferred from homology"/>
<reference evidence="8 9" key="1">
    <citation type="submission" date="2019-03" db="EMBL/GenBank/DDBJ databases">
        <title>Diversity of the mouse oral microbiome.</title>
        <authorList>
            <person name="Joseph S."/>
            <person name="Aduse-Opoku J."/>
            <person name="Curtis M."/>
            <person name="Wade W."/>
            <person name="Hashim A."/>
        </authorList>
    </citation>
    <scope>NUCLEOTIDE SEQUENCE [LARGE SCALE GENOMIC DNA]</scope>
    <source>
        <strain evidence="8 9">P1012</strain>
    </source>
</reference>
<dbReference type="CDD" id="cd01164">
    <property type="entry name" value="FruK_PfkB_like"/>
    <property type="match status" value="1"/>
</dbReference>
<evidence type="ECO:0000313" key="8">
    <source>
        <dbReference type="EMBL" id="TFU32830.1"/>
    </source>
</evidence>
<evidence type="ECO:0000256" key="5">
    <source>
        <dbReference type="ARBA" id="ARBA00022840"/>
    </source>
</evidence>
<dbReference type="PANTHER" id="PTHR46566">
    <property type="entry name" value="1-PHOSPHOFRUCTOKINASE-RELATED"/>
    <property type="match status" value="1"/>
</dbReference>
<dbReference type="RefSeq" id="WP_135114488.1">
    <property type="nucleotide sequence ID" value="NZ_JADGLL010000018.1"/>
</dbReference>
<dbReference type="InterPro" id="IPR002173">
    <property type="entry name" value="Carboh/pur_kinase_PfkB_CS"/>
</dbReference>
<evidence type="ECO:0000256" key="3">
    <source>
        <dbReference type="ARBA" id="ARBA00022741"/>
    </source>
</evidence>
<comment type="similarity">
    <text evidence="1">Belongs to the carbohydrate kinase PfkB family.</text>
</comment>
<evidence type="ECO:0000256" key="1">
    <source>
        <dbReference type="ARBA" id="ARBA00010688"/>
    </source>
</evidence>
<dbReference type="AlphaFoldDB" id="A0A4Y9FVB6"/>
<sequence length="331" mass="34023">MIVTLTMNPALDRTVELASALESGQVQQALAAREDPGGKGINVARVLAGSGAPVTAVLPLAEDDPYRSLLGDLPVRTVPIAGHARANLTLTDPDGETTKINLPGPVLGEDAARALIDAVVTEVDGADWLALCGSLPPGLAPDFYVDVALAVRARCARPPKIAVDASGRALAEAVASGAVDLIKPNDVELMDLLARTARDSGFATTRESMEFFSEMQKNLRADPTAALAYARVLVPHQVRAVLVTLGGEGAMLVHGDGAWFATPPETDVRSTVGAGDSALAGYLLAAVAGEDGAGRLRSAIRYGSGTAALPGTRLATPADLSTADIPVRELA</sequence>
<dbReference type="EMBL" id="SPQB01000018">
    <property type="protein sequence ID" value="TFU32830.1"/>
    <property type="molecule type" value="Genomic_DNA"/>
</dbReference>
<dbReference type="GO" id="GO:0005829">
    <property type="term" value="C:cytosol"/>
    <property type="evidence" value="ECO:0007669"/>
    <property type="project" value="TreeGrafter"/>
</dbReference>
<keyword evidence="9" id="KW-1185">Reference proteome</keyword>
<keyword evidence="2 6" id="KW-0808">Transferase</keyword>
<name>A0A4Y9FVB6_9MICO</name>
<keyword evidence="4 8" id="KW-0418">Kinase</keyword>
<accession>A0A4Y9FVB6</accession>
<evidence type="ECO:0000256" key="4">
    <source>
        <dbReference type="ARBA" id="ARBA00022777"/>
    </source>
</evidence>